<comment type="similarity">
    <text evidence="1 6 7">Belongs to the triosephosphate isomerase family.</text>
</comment>
<feature type="active site" description="Electrophile" evidence="6">
    <location>
        <position position="123"/>
    </location>
</feature>
<comment type="subcellular location">
    <subcellularLocation>
        <location evidence="6 7">Cytoplasm</location>
    </subcellularLocation>
</comment>
<dbReference type="SUPFAM" id="SSF51351">
    <property type="entry name" value="Triosephosphate isomerase (TIM)"/>
    <property type="match status" value="1"/>
</dbReference>
<gene>
    <name evidence="6 8" type="primary">tpiA</name>
    <name evidence="8" type="ORF">ACFSCX_08550</name>
</gene>
<name>A0ABW4LPB9_9BACI</name>
<keyword evidence="5 6" id="KW-0413">Isomerase</keyword>
<evidence type="ECO:0000256" key="7">
    <source>
        <dbReference type="RuleBase" id="RU363013"/>
    </source>
</evidence>
<comment type="pathway">
    <text evidence="6 7">Carbohydrate biosynthesis; gluconeogenesis.</text>
</comment>
<sequence length="280" mass="30601">MSQKIESFIEEVVRKIVSEKLSTSFSLLGTKKPVVVANWKMNMTAEKIHQFVNELTDELHGIETIVCPPFPYLYLLKGLLDRKNSSVLLGGQDVHTEPHGAFTGDVSAEQLKDIGTSYCLIGHSERRAIGETNEIIAKKVSQTLKVGVKPIICVGETEEERNVGRTNCVIKEQVLATVQHVQNPSNIVIAYEPVWAIGTGKSATPEQAQEVHQYIRSILEDLFGTISATIPILYGGSVKPENAKELSKMKDIDGALVGGASLKVEDFNAIINGFSKEAIA</sequence>
<protein>
    <recommendedName>
        <fullName evidence="6 7">Triosephosphate isomerase</fullName>
        <shortName evidence="6">TIM</shortName>
        <shortName evidence="6">TPI</shortName>
        <ecNumber evidence="6 7">5.3.1.1</ecNumber>
    </recommendedName>
    <alternativeName>
        <fullName evidence="6">Triose-phosphate isomerase</fullName>
    </alternativeName>
</protein>
<keyword evidence="3 6" id="KW-0963">Cytoplasm</keyword>
<feature type="active site" description="Proton acceptor" evidence="6">
    <location>
        <position position="192"/>
    </location>
</feature>
<dbReference type="InterPro" id="IPR013785">
    <property type="entry name" value="Aldolase_TIM"/>
</dbReference>
<dbReference type="InterPro" id="IPR035990">
    <property type="entry name" value="TIM_sf"/>
</dbReference>
<evidence type="ECO:0000256" key="5">
    <source>
        <dbReference type="ARBA" id="ARBA00023235"/>
    </source>
</evidence>
<dbReference type="Proteomes" id="UP001597214">
    <property type="component" value="Unassembled WGS sequence"/>
</dbReference>
<keyword evidence="4 6" id="KW-0324">Glycolysis</keyword>
<comment type="pathway">
    <text evidence="6 7">Carbohydrate degradation; glycolysis; D-glyceraldehyde 3-phosphate from glycerone phosphate: step 1/1.</text>
</comment>
<dbReference type="PROSITE" id="PS00171">
    <property type="entry name" value="TIM_1"/>
    <property type="match status" value="1"/>
</dbReference>
<keyword evidence="2 6" id="KW-0312">Gluconeogenesis</keyword>
<keyword evidence="9" id="KW-1185">Reference proteome</keyword>
<evidence type="ECO:0000313" key="8">
    <source>
        <dbReference type="EMBL" id="MFD1736614.1"/>
    </source>
</evidence>
<dbReference type="EMBL" id="JBHUEM010000009">
    <property type="protein sequence ID" value="MFD1736614.1"/>
    <property type="molecule type" value="Genomic_DNA"/>
</dbReference>
<dbReference type="CDD" id="cd00311">
    <property type="entry name" value="TIM"/>
    <property type="match status" value="1"/>
</dbReference>
<comment type="subunit">
    <text evidence="6 7">Homodimer.</text>
</comment>
<dbReference type="InterPro" id="IPR020861">
    <property type="entry name" value="Triosephosphate_isomerase_AS"/>
</dbReference>
<dbReference type="NCBIfam" id="TIGR00419">
    <property type="entry name" value="tim"/>
    <property type="match status" value="1"/>
</dbReference>
<dbReference type="HAMAP" id="MF_00147_B">
    <property type="entry name" value="TIM_B"/>
    <property type="match status" value="1"/>
</dbReference>
<dbReference type="PROSITE" id="PS51440">
    <property type="entry name" value="TIM_2"/>
    <property type="match status" value="1"/>
</dbReference>
<comment type="catalytic activity">
    <reaction evidence="6 7">
        <text>D-glyceraldehyde 3-phosphate = dihydroxyacetone phosphate</text>
        <dbReference type="Rhea" id="RHEA:18585"/>
        <dbReference type="ChEBI" id="CHEBI:57642"/>
        <dbReference type="ChEBI" id="CHEBI:59776"/>
        <dbReference type="EC" id="5.3.1.1"/>
    </reaction>
</comment>
<evidence type="ECO:0000256" key="2">
    <source>
        <dbReference type="ARBA" id="ARBA00022432"/>
    </source>
</evidence>
<proteinExistence type="inferred from homology"/>
<accession>A0ABW4LPB9</accession>
<evidence type="ECO:0000256" key="4">
    <source>
        <dbReference type="ARBA" id="ARBA00023152"/>
    </source>
</evidence>
<dbReference type="EC" id="5.3.1.1" evidence="6 7"/>
<comment type="function">
    <text evidence="6">Involved in the gluconeogenesis. Catalyzes stereospecifically the conversion of dihydroxyacetone phosphate (DHAP) to D-glyceraldehyde-3-phosphate (G3P).</text>
</comment>
<dbReference type="InterPro" id="IPR000652">
    <property type="entry name" value="Triosephosphate_isomerase"/>
</dbReference>
<feature type="binding site" evidence="6">
    <location>
        <begin position="38"/>
        <end position="40"/>
    </location>
    <ligand>
        <name>substrate</name>
    </ligand>
</feature>
<dbReference type="PANTHER" id="PTHR21139">
    <property type="entry name" value="TRIOSEPHOSPHATE ISOMERASE"/>
    <property type="match status" value="1"/>
</dbReference>
<feature type="modified residue" description="Phosphoserine" evidence="6">
    <location>
        <position position="237"/>
    </location>
</feature>
<reference evidence="9" key="1">
    <citation type="journal article" date="2019" name="Int. J. Syst. Evol. Microbiol.">
        <title>The Global Catalogue of Microorganisms (GCM) 10K type strain sequencing project: providing services to taxonomists for standard genome sequencing and annotation.</title>
        <authorList>
            <consortium name="The Broad Institute Genomics Platform"/>
            <consortium name="The Broad Institute Genome Sequencing Center for Infectious Disease"/>
            <person name="Wu L."/>
            <person name="Ma J."/>
        </authorList>
    </citation>
    <scope>NUCLEOTIDE SEQUENCE [LARGE SCALE GENOMIC DNA]</scope>
    <source>
        <strain evidence="9">CCUG 49339</strain>
    </source>
</reference>
<feature type="binding site" evidence="6">
    <location>
        <begin position="258"/>
        <end position="259"/>
    </location>
    <ligand>
        <name>substrate</name>
    </ligand>
</feature>
<feature type="binding site" evidence="6">
    <location>
        <position position="198"/>
    </location>
    <ligand>
        <name>substrate</name>
    </ligand>
</feature>
<comment type="caution">
    <text evidence="8">The sequence shown here is derived from an EMBL/GenBank/DDBJ whole genome shotgun (WGS) entry which is preliminary data.</text>
</comment>
<dbReference type="InterPro" id="IPR022896">
    <property type="entry name" value="TrioseP_Isoase_bac/euk"/>
</dbReference>
<dbReference type="Pfam" id="PF00121">
    <property type="entry name" value="TIM"/>
    <property type="match status" value="1"/>
</dbReference>
<dbReference type="PANTHER" id="PTHR21139:SF42">
    <property type="entry name" value="TRIOSEPHOSPHATE ISOMERASE"/>
    <property type="match status" value="1"/>
</dbReference>
<evidence type="ECO:0000256" key="3">
    <source>
        <dbReference type="ARBA" id="ARBA00022490"/>
    </source>
</evidence>
<evidence type="ECO:0000313" key="9">
    <source>
        <dbReference type="Proteomes" id="UP001597214"/>
    </source>
</evidence>
<organism evidence="8 9">
    <name type="scientific">Bacillus salitolerans</name>
    <dbReference type="NCBI Taxonomy" id="1437434"/>
    <lineage>
        <taxon>Bacteria</taxon>
        <taxon>Bacillati</taxon>
        <taxon>Bacillota</taxon>
        <taxon>Bacilli</taxon>
        <taxon>Bacillales</taxon>
        <taxon>Bacillaceae</taxon>
        <taxon>Bacillus</taxon>
    </lineage>
</organism>
<keyword evidence="6" id="KW-0597">Phosphoprotein</keyword>
<dbReference type="GO" id="GO:0004807">
    <property type="term" value="F:triose-phosphate isomerase activity"/>
    <property type="evidence" value="ECO:0007669"/>
    <property type="project" value="UniProtKB-EC"/>
</dbReference>
<evidence type="ECO:0000256" key="1">
    <source>
        <dbReference type="ARBA" id="ARBA00007422"/>
    </source>
</evidence>
<dbReference type="Gene3D" id="3.20.20.70">
    <property type="entry name" value="Aldolase class I"/>
    <property type="match status" value="1"/>
</dbReference>
<dbReference type="RefSeq" id="WP_377927778.1">
    <property type="nucleotide sequence ID" value="NZ_JBHUEM010000009.1"/>
</dbReference>
<feature type="binding site" evidence="6">
    <location>
        <position position="237"/>
    </location>
    <ligand>
        <name>substrate</name>
    </ligand>
</feature>
<evidence type="ECO:0000256" key="6">
    <source>
        <dbReference type="HAMAP-Rule" id="MF_00147"/>
    </source>
</evidence>